<dbReference type="Pfam" id="PF19404">
    <property type="entry name" value="DUF5977"/>
    <property type="match status" value="2"/>
</dbReference>
<name>A0A2P8HHR9_CHINA</name>
<sequence>MKSNLLMWLNRILITLFISCSGINFSFAQSDQLNTVIPPSPRSREFEKFINYKVSLYNGLPEMNINFYTIDLDGVKIPIGISYHASGIKCGQTSGDVGIGWALSSDYRVSRTMHGRLDEAYSMPDMNNFPNGQTINGYLSGFTSAYDRDRYIARYINLRPGGDVPAIAAFQNDYLDGQYDMFTIGLPANSGNFIITDRQNRITTMLDNAALQKVNYTTNDIGINEFDVTDGNGVQYKLGETDANNENFQVYMNGALRKYNSAWLLGKITTPFNDSINFQYLPFTESSEGMPAYSRTMIEGYSGDNLHRADGSSCYPTSYDYGTTQPASVNNYNTKILSGITTPNEQVVVSRNSNGTVAAISITNKNGVLIKKATFFYSQPGSRIFLDSIQVVGNDSVAIEKYSFEYTSKEVDFRNYDCFGYGIYDQGGDYKYATYYGRFDFQRIGKNHYDNMQNPSGNPDYCSGLAIPDYITLNGLDKRNFPTSDAGMLKTITYPTGGTQQFVYEPNQYEAIVNGNPYTISKGGFRIASIYSNDIVKGIALRRNYYYGKGIRVFDPTDPKLYLSEKVVLGLFFGGSNIPNIKSLRKTTQSSGLNEEITAANMQPNNGWYNEVTEDYGEGKIVYKFDIPYANKGFSAYPTNSSYVYFNHEGSPQFPAQYLSSYNCWNKPYLQEKTVYEGKLGVYTARQKENYEYSIPVPSPVSDEFTGFKVAAFALGDDIGVQTLTTSPYDLYTNSGIQSVFNYATYTITRGDVLLKKKITTDYDVLSGSELITTSGYSYTSANLIASEQITNSKGEVFLTNYKYPFNYAGVSASDNISAGVKRMLDINMIYPVIEKSTYKSNTDGTNKRLLSSAFFGYKPTLPLPDKVFKTETAMPVTNFSESSVQGGVVTIDNGYKEQISFDLYDTKGNILQQSKTNNIKEVYIWGYNSRYPVAKIIGSDYNTAKQYIDQTLLDNASNYTDAAVRAELNKLRNNLPNAFVSTYTYSPLIGVTSETDATGKTVYYEYDGFNRLKLVRDKDNNILKLFDYQYQTAVTPLYYNVYKSKNFARNNCGFGNGTTVNYIVNERTYSSLISQSDADKKADDDVNANGQAYANKYGYCTSYYNVTNSKLFTRSNCTGDFMGENVWYTVEAGKYTSDISQADADQKATDDMTLNGPGYANANGQCLAPIYAKMKFENIVPTPTTTTGDVVIKFYSNSDCTIPVTVANILIRVKITKMTTPDNTSVETYEWFNCAGSSQVLKPGFLLSERQSQAPGAPATNYTFTLQSEYGYIVR</sequence>
<reference evidence="2 3" key="1">
    <citation type="submission" date="2018-03" db="EMBL/GenBank/DDBJ databases">
        <title>Genomic Encyclopedia of Archaeal and Bacterial Type Strains, Phase II (KMG-II): from individual species to whole genera.</title>
        <authorList>
            <person name="Goeker M."/>
        </authorList>
    </citation>
    <scope>NUCLEOTIDE SEQUENCE [LARGE SCALE GENOMIC DNA]</scope>
    <source>
        <strain evidence="2 3">DSM 24859</strain>
    </source>
</reference>
<accession>A0A2P8HHR9</accession>
<dbReference type="Proteomes" id="UP000240971">
    <property type="component" value="Unassembled WGS sequence"/>
</dbReference>
<evidence type="ECO:0000313" key="2">
    <source>
        <dbReference type="EMBL" id="PSL45739.1"/>
    </source>
</evidence>
<comment type="caution">
    <text evidence="2">The sequence shown here is derived from an EMBL/GenBank/DDBJ whole genome shotgun (WGS) entry which is preliminary data.</text>
</comment>
<gene>
    <name evidence="2" type="ORF">CLV51_104446</name>
</gene>
<dbReference type="EMBL" id="PYAW01000004">
    <property type="protein sequence ID" value="PSL45739.1"/>
    <property type="molecule type" value="Genomic_DNA"/>
</dbReference>
<dbReference type="OrthoDB" id="680656at2"/>
<feature type="domain" description="DUF5977" evidence="1">
    <location>
        <begin position="1039"/>
        <end position="1102"/>
    </location>
</feature>
<evidence type="ECO:0000313" key="3">
    <source>
        <dbReference type="Proteomes" id="UP000240971"/>
    </source>
</evidence>
<keyword evidence="3" id="KW-1185">Reference proteome</keyword>
<proteinExistence type="predicted"/>
<dbReference type="InterPro" id="IPR046020">
    <property type="entry name" value="DUF5977"/>
</dbReference>
<dbReference type="AlphaFoldDB" id="A0A2P8HHR9"/>
<organism evidence="2 3">
    <name type="scientific">Chitinophaga niastensis</name>
    <dbReference type="NCBI Taxonomy" id="536980"/>
    <lineage>
        <taxon>Bacteria</taxon>
        <taxon>Pseudomonadati</taxon>
        <taxon>Bacteroidota</taxon>
        <taxon>Chitinophagia</taxon>
        <taxon>Chitinophagales</taxon>
        <taxon>Chitinophagaceae</taxon>
        <taxon>Chitinophaga</taxon>
    </lineage>
</organism>
<dbReference type="RefSeq" id="WP_106530050.1">
    <property type="nucleotide sequence ID" value="NZ_PYAW01000004.1"/>
</dbReference>
<feature type="domain" description="DUF5977" evidence="1">
    <location>
        <begin position="1104"/>
        <end position="1167"/>
    </location>
</feature>
<protein>
    <submittedName>
        <fullName evidence="2">YD repeat-containing protein</fullName>
    </submittedName>
</protein>
<evidence type="ECO:0000259" key="1">
    <source>
        <dbReference type="Pfam" id="PF19404"/>
    </source>
</evidence>